<evidence type="ECO:0000259" key="7">
    <source>
        <dbReference type="PROSITE" id="PS50110"/>
    </source>
</evidence>
<dbReference type="Pfam" id="PF00072">
    <property type="entry name" value="Response_reg"/>
    <property type="match status" value="1"/>
</dbReference>
<dbReference type="PRINTS" id="PR00038">
    <property type="entry name" value="HTHLUXR"/>
</dbReference>
<accession>A0A848HKX6</accession>
<organism evidence="8 9">
    <name type="scientific">Massilia polaris</name>
    <dbReference type="NCBI Taxonomy" id="2728846"/>
    <lineage>
        <taxon>Bacteria</taxon>
        <taxon>Pseudomonadati</taxon>
        <taxon>Pseudomonadota</taxon>
        <taxon>Betaproteobacteria</taxon>
        <taxon>Burkholderiales</taxon>
        <taxon>Oxalobacteraceae</taxon>
        <taxon>Telluria group</taxon>
        <taxon>Massilia</taxon>
    </lineage>
</organism>
<dbReference type="CDD" id="cd06170">
    <property type="entry name" value="LuxR_C_like"/>
    <property type="match status" value="1"/>
</dbReference>
<reference evidence="8 9" key="1">
    <citation type="submission" date="2020-04" db="EMBL/GenBank/DDBJ databases">
        <title>Massilia sp. RP-1-19 isolated from soil.</title>
        <authorList>
            <person name="Dahal R.H."/>
        </authorList>
    </citation>
    <scope>NUCLEOTIDE SEQUENCE [LARGE SCALE GENOMIC DNA]</scope>
    <source>
        <strain evidence="8 9">RP-1-19</strain>
    </source>
</reference>
<gene>
    <name evidence="8" type="ORF">HHL21_02150</name>
</gene>
<dbReference type="EMBL" id="JABBGG010000001">
    <property type="protein sequence ID" value="NML59903.1"/>
    <property type="molecule type" value="Genomic_DNA"/>
</dbReference>
<dbReference type="InterPro" id="IPR011006">
    <property type="entry name" value="CheY-like_superfamily"/>
</dbReference>
<comment type="caution">
    <text evidence="8">The sequence shown here is derived from an EMBL/GenBank/DDBJ whole genome shotgun (WGS) entry which is preliminary data.</text>
</comment>
<evidence type="ECO:0000256" key="4">
    <source>
        <dbReference type="ARBA" id="ARBA00023163"/>
    </source>
</evidence>
<dbReference type="Proteomes" id="UP000583752">
    <property type="component" value="Unassembled WGS sequence"/>
</dbReference>
<evidence type="ECO:0000313" key="8">
    <source>
        <dbReference type="EMBL" id="NML59903.1"/>
    </source>
</evidence>
<dbReference type="PANTHER" id="PTHR43214:SF41">
    <property type="entry name" value="NITRATE_NITRITE RESPONSE REGULATOR PROTEIN NARP"/>
    <property type="match status" value="1"/>
</dbReference>
<keyword evidence="1 5" id="KW-0597">Phosphoprotein</keyword>
<dbReference type="AlphaFoldDB" id="A0A848HKX6"/>
<dbReference type="GO" id="GO:0003677">
    <property type="term" value="F:DNA binding"/>
    <property type="evidence" value="ECO:0007669"/>
    <property type="project" value="UniProtKB-KW"/>
</dbReference>
<keyword evidence="3" id="KW-0238">DNA-binding</keyword>
<dbReference type="InterPro" id="IPR016032">
    <property type="entry name" value="Sig_transdc_resp-reg_C-effctor"/>
</dbReference>
<dbReference type="SMART" id="SM00421">
    <property type="entry name" value="HTH_LUXR"/>
    <property type="match status" value="1"/>
</dbReference>
<evidence type="ECO:0000313" key="9">
    <source>
        <dbReference type="Proteomes" id="UP000583752"/>
    </source>
</evidence>
<keyword evidence="9" id="KW-1185">Reference proteome</keyword>
<dbReference type="InterPro" id="IPR001789">
    <property type="entry name" value="Sig_transdc_resp-reg_receiver"/>
</dbReference>
<name>A0A848HKX6_9BURK</name>
<protein>
    <submittedName>
        <fullName evidence="8">Response regulator transcription factor</fullName>
    </submittedName>
</protein>
<keyword evidence="2" id="KW-0805">Transcription regulation</keyword>
<dbReference type="GO" id="GO:0000160">
    <property type="term" value="P:phosphorelay signal transduction system"/>
    <property type="evidence" value="ECO:0007669"/>
    <property type="project" value="InterPro"/>
</dbReference>
<dbReference type="Gene3D" id="3.40.50.2300">
    <property type="match status" value="1"/>
</dbReference>
<evidence type="ECO:0000256" key="1">
    <source>
        <dbReference type="ARBA" id="ARBA00022553"/>
    </source>
</evidence>
<dbReference type="RefSeq" id="WP_169463591.1">
    <property type="nucleotide sequence ID" value="NZ_JABBGG010000001.1"/>
</dbReference>
<dbReference type="PROSITE" id="PS50043">
    <property type="entry name" value="HTH_LUXR_2"/>
    <property type="match status" value="1"/>
</dbReference>
<dbReference type="SMART" id="SM00448">
    <property type="entry name" value="REC"/>
    <property type="match status" value="1"/>
</dbReference>
<evidence type="ECO:0000256" key="3">
    <source>
        <dbReference type="ARBA" id="ARBA00023125"/>
    </source>
</evidence>
<evidence type="ECO:0000256" key="2">
    <source>
        <dbReference type="ARBA" id="ARBA00023015"/>
    </source>
</evidence>
<dbReference type="PANTHER" id="PTHR43214">
    <property type="entry name" value="TWO-COMPONENT RESPONSE REGULATOR"/>
    <property type="match status" value="1"/>
</dbReference>
<proteinExistence type="predicted"/>
<dbReference type="CDD" id="cd17535">
    <property type="entry name" value="REC_NarL-like"/>
    <property type="match status" value="1"/>
</dbReference>
<dbReference type="GO" id="GO:0006355">
    <property type="term" value="P:regulation of DNA-templated transcription"/>
    <property type="evidence" value="ECO:0007669"/>
    <property type="project" value="InterPro"/>
</dbReference>
<dbReference type="SUPFAM" id="SSF52172">
    <property type="entry name" value="CheY-like"/>
    <property type="match status" value="1"/>
</dbReference>
<dbReference type="InterPro" id="IPR000792">
    <property type="entry name" value="Tscrpt_reg_LuxR_C"/>
</dbReference>
<dbReference type="Pfam" id="PF00196">
    <property type="entry name" value="GerE"/>
    <property type="match status" value="1"/>
</dbReference>
<sequence>MTKIVIADDHALIREGIKKIIRSAKDLRIVGEAAGFNELLDLIPKAEPDVVILDLSLPNYEGLAGLLELKARFPQQRVLILSMFPEEQFAVAALRAGAAGYVTKAMAAEELIQAVRRVTGGSSYISEHLAGLLVTDASAPQQQAVHESLTPRERDVLRMIGSGRQIKQVSAELGISISSVNTYRARLFRKMGLSSNAALIRYALKFGLVA</sequence>
<evidence type="ECO:0000256" key="5">
    <source>
        <dbReference type="PROSITE-ProRule" id="PRU00169"/>
    </source>
</evidence>
<evidence type="ECO:0000259" key="6">
    <source>
        <dbReference type="PROSITE" id="PS50043"/>
    </source>
</evidence>
<dbReference type="InterPro" id="IPR039420">
    <property type="entry name" value="WalR-like"/>
</dbReference>
<dbReference type="SUPFAM" id="SSF46894">
    <property type="entry name" value="C-terminal effector domain of the bipartite response regulators"/>
    <property type="match status" value="1"/>
</dbReference>
<keyword evidence="4" id="KW-0804">Transcription</keyword>
<feature type="domain" description="Response regulatory" evidence="7">
    <location>
        <begin position="3"/>
        <end position="119"/>
    </location>
</feature>
<dbReference type="InterPro" id="IPR058245">
    <property type="entry name" value="NreC/VraR/RcsB-like_REC"/>
</dbReference>
<feature type="domain" description="HTH luxR-type" evidence="6">
    <location>
        <begin position="142"/>
        <end position="207"/>
    </location>
</feature>
<dbReference type="PROSITE" id="PS50110">
    <property type="entry name" value="RESPONSE_REGULATORY"/>
    <property type="match status" value="1"/>
</dbReference>
<feature type="modified residue" description="4-aspartylphosphate" evidence="5">
    <location>
        <position position="54"/>
    </location>
</feature>